<reference evidence="2" key="1">
    <citation type="submission" date="2020-04" db="EMBL/GenBank/DDBJ databases">
        <title>Deep metagenomics examines the oral microbiome during advanced dental caries in children, revealing novel taxa and co-occurrences with host molecules.</title>
        <authorList>
            <person name="Baker J.L."/>
            <person name="Morton J.T."/>
            <person name="Dinis M."/>
            <person name="Alvarez R."/>
            <person name="Tran N.C."/>
            <person name="Knight R."/>
            <person name="Edlund A."/>
        </authorList>
    </citation>
    <scope>NUCLEOTIDE SEQUENCE</scope>
    <source>
        <strain evidence="2">JCVI_47_bin.3</strain>
    </source>
</reference>
<dbReference type="SUPFAM" id="SSF51126">
    <property type="entry name" value="Pectin lyase-like"/>
    <property type="match status" value="1"/>
</dbReference>
<dbReference type="InterPro" id="IPR024535">
    <property type="entry name" value="RHGA/B-epi-like_pectate_lyase"/>
</dbReference>
<dbReference type="Proteomes" id="UP000785653">
    <property type="component" value="Unassembled WGS sequence"/>
</dbReference>
<feature type="domain" description="Rhamnogalacturonase A/B/Epimerase-like pectate lyase" evidence="1">
    <location>
        <begin position="58"/>
        <end position="125"/>
    </location>
</feature>
<evidence type="ECO:0000259" key="1">
    <source>
        <dbReference type="Pfam" id="PF12708"/>
    </source>
</evidence>
<comment type="caution">
    <text evidence="2">The sequence shown here is derived from an EMBL/GenBank/DDBJ whole genome shotgun (WGS) entry which is preliminary data.</text>
</comment>
<dbReference type="InterPro" id="IPR012334">
    <property type="entry name" value="Pectin_lyas_fold"/>
</dbReference>
<evidence type="ECO:0000313" key="2">
    <source>
        <dbReference type="EMBL" id="MBF1672634.1"/>
    </source>
</evidence>
<protein>
    <recommendedName>
        <fullName evidence="1">Rhamnogalacturonase A/B/Epimerase-like pectate lyase domain-containing protein</fullName>
    </recommendedName>
</protein>
<accession>A0A930LXV9</accession>
<name>A0A930LXV9_9MICC</name>
<dbReference type="Gene3D" id="2.160.20.10">
    <property type="entry name" value="Single-stranded right-handed beta-helix, Pectin lyase-like"/>
    <property type="match status" value="1"/>
</dbReference>
<dbReference type="InterPro" id="IPR011050">
    <property type="entry name" value="Pectin_lyase_fold/virulence"/>
</dbReference>
<proteinExistence type="predicted"/>
<dbReference type="EMBL" id="JABZXS010000001">
    <property type="protein sequence ID" value="MBF1672634.1"/>
    <property type="molecule type" value="Genomic_DNA"/>
</dbReference>
<dbReference type="AlphaFoldDB" id="A0A930LXV9"/>
<gene>
    <name evidence="2" type="ORF">HXO65_00240</name>
</gene>
<evidence type="ECO:0000313" key="3">
    <source>
        <dbReference type="Proteomes" id="UP000785653"/>
    </source>
</evidence>
<dbReference type="Pfam" id="PF12708">
    <property type="entry name" value="Pect-lyase_RHGA_epim"/>
    <property type="match status" value="1"/>
</dbReference>
<organism evidence="2 3">
    <name type="scientific">Rothia mucilaginosa</name>
    <dbReference type="NCBI Taxonomy" id="43675"/>
    <lineage>
        <taxon>Bacteria</taxon>
        <taxon>Bacillati</taxon>
        <taxon>Actinomycetota</taxon>
        <taxon>Actinomycetes</taxon>
        <taxon>Micrococcales</taxon>
        <taxon>Micrococcaceae</taxon>
        <taxon>Rothia</taxon>
    </lineage>
</organism>
<sequence length="582" mass="61798">MSTYRIATLNAQSRFEGDGDAAVEAIARRVLASQPATSAGAPAQSVSLMQVDVTLPPYNADPTGARDSRKAIQDAIDAVASRGGGTVYLPAGTYRVEDPYIELKGFVLVRGAGMNATQIIAQPRKPVTGEAAQDKVGVFHTGSWLKRKKDASMLRFGVTDLMIRSHRSGLQIQAPLDGVYGVLFNTDLGKDPADPDCVSTLNFVEVWGMEVGIAIIGNDDQAMKCFGLKVRHSKKAGLIVGKPPGHPEGDAGAADNKFFGADIGGSNQGGGDHAGIEIYTSQTKFTNSTSWYTHSNTTVEKLYCLEGGKSDLEMGGPKNPNREAQKNGAGWYIAATKCTFTGCEAQENGGHGFILRYGDNALVGCRGESSSYAPTQANATAKNKAADFYVCDAGAGHTIITSCTAALVRPSEGGARWGFYVEGWVNNLDIAHCTTVGIPNPPGAEQPVRLWRELGDNVYVQVDKFAKSTRPKERDKAAPVKSYPIVPVEGVTSEEGRSYIVVDPSTGYGFVRLEMTSTKDFADGAVIANLPAEAPAPQFTVNGLASKGSVWIPQDTREVKHYGAATTGAKIQVTVPAFFKVS</sequence>